<proteinExistence type="predicted"/>
<sequence length="113" mass="12885">MTDGFKVVTDALRAEAMLWQQKADQTQPVVQAVKETYLTWTAFSVIDVAVFPALANAQIQAHQYEEFRAFMEQTLQGAATEFNQISDVLRRIADEYDRTESITEIDIGKFYEA</sequence>
<gene>
    <name evidence="1" type="ORF">JOM49_005245</name>
</gene>
<evidence type="ECO:0000313" key="1">
    <source>
        <dbReference type="EMBL" id="MBP2183719.1"/>
    </source>
</evidence>
<evidence type="ECO:0008006" key="3">
    <source>
        <dbReference type="Google" id="ProtNLM"/>
    </source>
</evidence>
<comment type="caution">
    <text evidence="1">The sequence shown here is derived from an EMBL/GenBank/DDBJ whole genome shotgun (WGS) entry which is preliminary data.</text>
</comment>
<name>A0ABS4PWB1_9PSEU</name>
<dbReference type="RefSeq" id="WP_209666850.1">
    <property type="nucleotide sequence ID" value="NZ_JAGGMS010000001.1"/>
</dbReference>
<dbReference type="EMBL" id="JAGGMS010000001">
    <property type="protein sequence ID" value="MBP2183719.1"/>
    <property type="molecule type" value="Genomic_DNA"/>
</dbReference>
<reference evidence="1 2" key="1">
    <citation type="submission" date="2021-03" db="EMBL/GenBank/DDBJ databases">
        <title>Sequencing the genomes of 1000 actinobacteria strains.</title>
        <authorList>
            <person name="Klenk H.-P."/>
        </authorList>
    </citation>
    <scope>NUCLEOTIDE SEQUENCE [LARGE SCALE GENOMIC DNA]</scope>
    <source>
        <strain evidence="1 2">DSM 45510</strain>
    </source>
</reference>
<keyword evidence="2" id="KW-1185">Reference proteome</keyword>
<evidence type="ECO:0000313" key="2">
    <source>
        <dbReference type="Proteomes" id="UP000741013"/>
    </source>
</evidence>
<dbReference type="Proteomes" id="UP000741013">
    <property type="component" value="Unassembled WGS sequence"/>
</dbReference>
<organism evidence="1 2">
    <name type="scientific">Amycolatopsis magusensis</name>
    <dbReference type="NCBI Taxonomy" id="882444"/>
    <lineage>
        <taxon>Bacteria</taxon>
        <taxon>Bacillati</taxon>
        <taxon>Actinomycetota</taxon>
        <taxon>Actinomycetes</taxon>
        <taxon>Pseudonocardiales</taxon>
        <taxon>Pseudonocardiaceae</taxon>
        <taxon>Amycolatopsis</taxon>
    </lineage>
</organism>
<protein>
    <recommendedName>
        <fullName evidence="3">Excreted virulence factor EspC, type VII ESX diderm</fullName>
    </recommendedName>
</protein>
<accession>A0ABS4PWB1</accession>